<reference evidence="1" key="1">
    <citation type="submission" date="2023-06" db="EMBL/GenBank/DDBJ databases">
        <authorList>
            <person name="Kurt Z."/>
        </authorList>
    </citation>
    <scope>NUCLEOTIDE SEQUENCE</scope>
</reference>
<sequence>MVIKGAYDITEENVSSLIGSATAFDIQISDATINSSIIAAYSNCALLVGYQFQTQVSVLNTNLNSSIVYSNSSIGGLIAKCIESTVQINAVIIQSVSTSAFGAVALAGILMGSLEQSRQVIADLLINSSSAQSITSTSQAISGGLCAQSLSSDNLIINSKILSTNITTQGTTAYAGSIVGQNSGVDKLTMQNCLISLSQVNAAATTIHAGIISGQCSPQTILILLYSFSNRNILNGATTTSCQLGGSQSDGC</sequence>
<evidence type="ECO:0000313" key="3">
    <source>
        <dbReference type="Proteomes" id="UP001642409"/>
    </source>
</evidence>
<dbReference type="Proteomes" id="UP001642409">
    <property type="component" value="Unassembled WGS sequence"/>
</dbReference>
<accession>A0AA86Q2W1</accession>
<dbReference type="EMBL" id="CATOUU010000746">
    <property type="protein sequence ID" value="CAI9945485.1"/>
    <property type="molecule type" value="Genomic_DNA"/>
</dbReference>
<name>A0AA86Q2W1_9EUKA</name>
<proteinExistence type="predicted"/>
<dbReference type="AlphaFoldDB" id="A0AA86Q2W1"/>
<keyword evidence="3" id="KW-1185">Reference proteome</keyword>
<dbReference type="EMBL" id="CAXDID020000904">
    <property type="protein sequence ID" value="CAL6115690.1"/>
    <property type="molecule type" value="Genomic_DNA"/>
</dbReference>
<gene>
    <name evidence="1" type="ORF">HINF_LOCUS33130</name>
    <name evidence="2" type="ORF">HINF_LOCUS78738</name>
</gene>
<dbReference type="Gene3D" id="2.160.20.110">
    <property type="match status" value="1"/>
</dbReference>
<protein>
    <submittedName>
        <fullName evidence="2">Hypothetical_protein</fullName>
    </submittedName>
</protein>
<reference evidence="2 3" key="2">
    <citation type="submission" date="2024-07" db="EMBL/GenBank/DDBJ databases">
        <authorList>
            <person name="Akdeniz Z."/>
        </authorList>
    </citation>
    <scope>NUCLEOTIDE SEQUENCE [LARGE SCALE GENOMIC DNA]</scope>
</reference>
<comment type="caution">
    <text evidence="1">The sequence shown here is derived from an EMBL/GenBank/DDBJ whole genome shotgun (WGS) entry which is preliminary data.</text>
</comment>
<evidence type="ECO:0000313" key="1">
    <source>
        <dbReference type="EMBL" id="CAI9945485.1"/>
    </source>
</evidence>
<organism evidence="1">
    <name type="scientific">Hexamita inflata</name>
    <dbReference type="NCBI Taxonomy" id="28002"/>
    <lineage>
        <taxon>Eukaryota</taxon>
        <taxon>Metamonada</taxon>
        <taxon>Diplomonadida</taxon>
        <taxon>Hexamitidae</taxon>
        <taxon>Hexamitinae</taxon>
        <taxon>Hexamita</taxon>
    </lineage>
</organism>
<evidence type="ECO:0000313" key="2">
    <source>
        <dbReference type="EMBL" id="CAL6115690.1"/>
    </source>
</evidence>